<keyword evidence="2" id="KW-1185">Reference proteome</keyword>
<sequence>MIAFFQRKLDKIRGSGDAAVTVPSMDGALRPNQLVEEAEPICRTEQPDMICECGGEILFSTGNQVCALSDGRERYAFDTTVSALAAGSDGALAVGLANDGIRLIGGPHDGKDLAAMLGRTLNCPVALLFDGADTLFVANGSENFSPNDWKHDLMSRGQTGSVWRIDLAAGSAERLMGDLAWPFGLGLGADGLVITESWRHRVLHRTRDGGVKTPLWDLPGYPARISPASGGGWWLAVFAPRNPLIEFILREPGFRERMIEEIDPDYWAAPSLEASTTFLQPLQGGAQVHLGVVKPWAPSQSYGLVIRLDEMFRPVASQHSRADGKRHGITSVAEVDGQLLAASKGGNLVLRLMQDRGVVQT</sequence>
<dbReference type="RefSeq" id="WP_093120032.1">
    <property type="nucleotide sequence ID" value="NZ_FODS01000026.1"/>
</dbReference>
<dbReference type="STRING" id="569882.SAMN04490248_1268"/>
<dbReference type="SUPFAM" id="SSF63829">
    <property type="entry name" value="Calcium-dependent phosphotriesterase"/>
    <property type="match status" value="1"/>
</dbReference>
<dbReference type="OrthoDB" id="8872498at2"/>
<evidence type="ECO:0008006" key="3">
    <source>
        <dbReference type="Google" id="ProtNLM"/>
    </source>
</evidence>
<proteinExistence type="predicted"/>
<gene>
    <name evidence="1" type="ORF">SAMN04490248_1268</name>
</gene>
<dbReference type="AlphaFoldDB" id="A0A1H8V922"/>
<organism evidence="1 2">
    <name type="scientific">Salinihabitans flavidus</name>
    <dbReference type="NCBI Taxonomy" id="569882"/>
    <lineage>
        <taxon>Bacteria</taxon>
        <taxon>Pseudomonadati</taxon>
        <taxon>Pseudomonadota</taxon>
        <taxon>Alphaproteobacteria</taxon>
        <taxon>Rhodobacterales</taxon>
        <taxon>Roseobacteraceae</taxon>
        <taxon>Salinihabitans</taxon>
    </lineage>
</organism>
<protein>
    <recommendedName>
        <fullName evidence="3">Strictosidine synthase</fullName>
    </recommendedName>
</protein>
<reference evidence="1 2" key="1">
    <citation type="submission" date="2016-10" db="EMBL/GenBank/DDBJ databases">
        <authorList>
            <person name="de Groot N.N."/>
        </authorList>
    </citation>
    <scope>NUCLEOTIDE SEQUENCE [LARGE SCALE GENOMIC DNA]</scope>
    <source>
        <strain evidence="1 2">DSM 27842</strain>
    </source>
</reference>
<dbReference type="InterPro" id="IPR011042">
    <property type="entry name" value="6-blade_b-propeller_TolB-like"/>
</dbReference>
<dbReference type="Gene3D" id="2.120.10.30">
    <property type="entry name" value="TolB, C-terminal domain"/>
    <property type="match status" value="1"/>
</dbReference>
<dbReference type="Proteomes" id="UP000198893">
    <property type="component" value="Unassembled WGS sequence"/>
</dbReference>
<evidence type="ECO:0000313" key="2">
    <source>
        <dbReference type="Proteomes" id="UP000198893"/>
    </source>
</evidence>
<name>A0A1H8V922_9RHOB</name>
<accession>A0A1H8V922</accession>
<evidence type="ECO:0000313" key="1">
    <source>
        <dbReference type="EMBL" id="SEP11308.1"/>
    </source>
</evidence>
<dbReference type="EMBL" id="FODS01000026">
    <property type="protein sequence ID" value="SEP11308.1"/>
    <property type="molecule type" value="Genomic_DNA"/>
</dbReference>